<organism evidence="2 3">
    <name type="scientific">Kroppenstedtia sanguinis</name>
    <dbReference type="NCBI Taxonomy" id="1380684"/>
    <lineage>
        <taxon>Bacteria</taxon>
        <taxon>Bacillati</taxon>
        <taxon>Bacillota</taxon>
        <taxon>Bacilli</taxon>
        <taxon>Bacillales</taxon>
        <taxon>Thermoactinomycetaceae</taxon>
        <taxon>Kroppenstedtia</taxon>
    </lineage>
</organism>
<feature type="coiled-coil region" evidence="1">
    <location>
        <begin position="76"/>
        <end position="103"/>
    </location>
</feature>
<dbReference type="Proteomes" id="UP001597282">
    <property type="component" value="Unassembled WGS sequence"/>
</dbReference>
<accession>A0ABW4CBJ2</accession>
<sequence>MSRPWNPKEDRFLLSLVDQDRQRGLTPSRSFAQAAMKLKRSPQACAIRWKELTFRDEETVTVTAARTDPSHLRERIKQLEQKLDTNQTQLGELIKENRRMREEMKFFEVMLLEEYQLLISLLEKKQNNARIHHF</sequence>
<keyword evidence="3" id="KW-1185">Reference proteome</keyword>
<evidence type="ECO:0000313" key="2">
    <source>
        <dbReference type="EMBL" id="MFD1427344.1"/>
    </source>
</evidence>
<protein>
    <recommendedName>
        <fullName evidence="4">Myb-like domain-containing protein</fullName>
    </recommendedName>
</protein>
<dbReference type="EMBL" id="JBHTNU010000009">
    <property type="protein sequence ID" value="MFD1427344.1"/>
    <property type="molecule type" value="Genomic_DNA"/>
</dbReference>
<dbReference type="RefSeq" id="WP_380165285.1">
    <property type="nucleotide sequence ID" value="NZ_JBHTNU010000009.1"/>
</dbReference>
<name>A0ABW4CBJ2_9BACL</name>
<keyword evidence="1" id="KW-0175">Coiled coil</keyword>
<evidence type="ECO:0000256" key="1">
    <source>
        <dbReference type="SAM" id="Coils"/>
    </source>
</evidence>
<gene>
    <name evidence="2" type="ORF">ACFQ4Y_10440</name>
</gene>
<dbReference type="PROSITE" id="PS00430">
    <property type="entry name" value="TONB_DEPENDENT_REC_1"/>
    <property type="match status" value="1"/>
</dbReference>
<reference evidence="3" key="1">
    <citation type="journal article" date="2019" name="Int. J. Syst. Evol. Microbiol.">
        <title>The Global Catalogue of Microorganisms (GCM) 10K type strain sequencing project: providing services to taxonomists for standard genome sequencing and annotation.</title>
        <authorList>
            <consortium name="The Broad Institute Genomics Platform"/>
            <consortium name="The Broad Institute Genome Sequencing Center for Infectious Disease"/>
            <person name="Wu L."/>
            <person name="Ma J."/>
        </authorList>
    </citation>
    <scope>NUCLEOTIDE SEQUENCE [LARGE SCALE GENOMIC DNA]</scope>
    <source>
        <strain evidence="3">S1</strain>
    </source>
</reference>
<comment type="caution">
    <text evidence="2">The sequence shown here is derived from an EMBL/GenBank/DDBJ whole genome shotgun (WGS) entry which is preliminary data.</text>
</comment>
<evidence type="ECO:0000313" key="3">
    <source>
        <dbReference type="Proteomes" id="UP001597282"/>
    </source>
</evidence>
<dbReference type="InterPro" id="IPR010916">
    <property type="entry name" value="TonB_box_CS"/>
</dbReference>
<evidence type="ECO:0008006" key="4">
    <source>
        <dbReference type="Google" id="ProtNLM"/>
    </source>
</evidence>
<proteinExistence type="predicted"/>